<dbReference type="AlphaFoldDB" id="A0A0A9LXG4"/>
<organism evidence="2">
    <name type="scientific">Arundo donax</name>
    <name type="common">Giant reed</name>
    <name type="synonym">Donax arundinaceus</name>
    <dbReference type="NCBI Taxonomy" id="35708"/>
    <lineage>
        <taxon>Eukaryota</taxon>
        <taxon>Viridiplantae</taxon>
        <taxon>Streptophyta</taxon>
        <taxon>Embryophyta</taxon>
        <taxon>Tracheophyta</taxon>
        <taxon>Spermatophyta</taxon>
        <taxon>Magnoliopsida</taxon>
        <taxon>Liliopsida</taxon>
        <taxon>Poales</taxon>
        <taxon>Poaceae</taxon>
        <taxon>PACMAD clade</taxon>
        <taxon>Arundinoideae</taxon>
        <taxon>Arundineae</taxon>
        <taxon>Arundo</taxon>
    </lineage>
</organism>
<protein>
    <submittedName>
        <fullName evidence="2">Uncharacterized protein</fullName>
    </submittedName>
</protein>
<accession>A0A0A9LXG4</accession>
<dbReference type="EMBL" id="GBRH01224507">
    <property type="protein sequence ID" value="JAD73388.1"/>
    <property type="molecule type" value="Transcribed_RNA"/>
</dbReference>
<proteinExistence type="predicted"/>
<evidence type="ECO:0000256" key="1">
    <source>
        <dbReference type="SAM" id="MobiDB-lite"/>
    </source>
</evidence>
<feature type="region of interest" description="Disordered" evidence="1">
    <location>
        <begin position="1"/>
        <end position="44"/>
    </location>
</feature>
<reference evidence="2" key="2">
    <citation type="journal article" date="2015" name="Data Brief">
        <title>Shoot transcriptome of the giant reed, Arundo donax.</title>
        <authorList>
            <person name="Barrero R.A."/>
            <person name="Guerrero F.D."/>
            <person name="Moolhuijzen P."/>
            <person name="Goolsby J.A."/>
            <person name="Tidwell J."/>
            <person name="Bellgard S.E."/>
            <person name="Bellgard M.I."/>
        </authorList>
    </citation>
    <scope>NUCLEOTIDE SEQUENCE</scope>
    <source>
        <tissue evidence="2">Shoot tissue taken approximately 20 cm above the soil surface</tissue>
    </source>
</reference>
<name>A0A0A9LXG4_ARUDO</name>
<evidence type="ECO:0000313" key="2">
    <source>
        <dbReference type="EMBL" id="JAD73388.1"/>
    </source>
</evidence>
<reference evidence="2" key="1">
    <citation type="submission" date="2014-09" db="EMBL/GenBank/DDBJ databases">
        <authorList>
            <person name="Magalhaes I.L.F."/>
            <person name="Oliveira U."/>
            <person name="Santos F.R."/>
            <person name="Vidigal T.H.D.A."/>
            <person name="Brescovit A.D."/>
            <person name="Santos A.J."/>
        </authorList>
    </citation>
    <scope>NUCLEOTIDE SEQUENCE</scope>
    <source>
        <tissue evidence="2">Shoot tissue taken approximately 20 cm above the soil surface</tissue>
    </source>
</reference>
<feature type="compositionally biased region" description="Basic residues" evidence="1">
    <location>
        <begin position="1"/>
        <end position="15"/>
    </location>
</feature>
<sequence length="44" mass="5063">MRGPRRRPRPRRGRCCRSWQGGRACAAPSRPLPAAQRHRPSPCR</sequence>